<evidence type="ECO:0000256" key="2">
    <source>
        <dbReference type="ARBA" id="ARBA00022833"/>
    </source>
</evidence>
<feature type="domain" description="LIM zinc-binding" evidence="5">
    <location>
        <begin position="22"/>
        <end position="91"/>
    </location>
</feature>
<organism evidence="6 7">
    <name type="scientific">Diacronema lutheri</name>
    <name type="common">Unicellular marine alga</name>
    <name type="synonym">Monochrysis lutheri</name>
    <dbReference type="NCBI Taxonomy" id="2081491"/>
    <lineage>
        <taxon>Eukaryota</taxon>
        <taxon>Haptista</taxon>
        <taxon>Haptophyta</taxon>
        <taxon>Pavlovophyceae</taxon>
        <taxon>Pavlovales</taxon>
        <taxon>Pavlovaceae</taxon>
        <taxon>Diacronema</taxon>
    </lineage>
</organism>
<feature type="compositionally biased region" description="Low complexity" evidence="4">
    <location>
        <begin position="154"/>
        <end position="166"/>
    </location>
</feature>
<dbReference type="EMBL" id="JAGTXO010000037">
    <property type="protein sequence ID" value="KAG8459834.1"/>
    <property type="molecule type" value="Genomic_DNA"/>
</dbReference>
<evidence type="ECO:0000313" key="7">
    <source>
        <dbReference type="Proteomes" id="UP000751190"/>
    </source>
</evidence>
<dbReference type="PANTHER" id="PTHR21180">
    <property type="entry name" value="ENDONUCLEASE/EXONUCLEASE/PHOSPHATASE FAMILY DOMAIN-CONTAINING PROTEIN 1"/>
    <property type="match status" value="1"/>
</dbReference>
<proteinExistence type="predicted"/>
<keyword evidence="3" id="KW-0440">LIM domain</keyword>
<evidence type="ECO:0000256" key="3">
    <source>
        <dbReference type="PROSITE-ProRule" id="PRU00125"/>
    </source>
</evidence>
<dbReference type="InterPro" id="IPR003583">
    <property type="entry name" value="Hlx-hairpin-Hlx_DNA-bd_motif"/>
</dbReference>
<dbReference type="GO" id="GO:0006281">
    <property type="term" value="P:DNA repair"/>
    <property type="evidence" value="ECO:0007669"/>
    <property type="project" value="InterPro"/>
</dbReference>
<protein>
    <recommendedName>
        <fullName evidence="5">LIM zinc-binding domain-containing protein</fullName>
    </recommendedName>
</protein>
<keyword evidence="7" id="KW-1185">Reference proteome</keyword>
<dbReference type="Gene3D" id="2.10.110.10">
    <property type="entry name" value="Cysteine Rich Protein"/>
    <property type="match status" value="1"/>
</dbReference>
<dbReference type="OrthoDB" id="6237065at2759"/>
<dbReference type="GO" id="GO:0046872">
    <property type="term" value="F:metal ion binding"/>
    <property type="evidence" value="ECO:0007669"/>
    <property type="project" value="UniProtKB-KW"/>
</dbReference>
<dbReference type="GO" id="GO:0003677">
    <property type="term" value="F:DNA binding"/>
    <property type="evidence" value="ECO:0007669"/>
    <property type="project" value="InterPro"/>
</dbReference>
<evidence type="ECO:0000313" key="6">
    <source>
        <dbReference type="EMBL" id="KAG8459834.1"/>
    </source>
</evidence>
<dbReference type="InterPro" id="IPR051675">
    <property type="entry name" value="Endo/Exo/Phosphatase_dom_1"/>
</dbReference>
<feature type="region of interest" description="Disordered" evidence="4">
    <location>
        <begin position="262"/>
        <end position="290"/>
    </location>
</feature>
<keyword evidence="2 3" id="KW-0862">Zinc</keyword>
<dbReference type="SMART" id="SM00278">
    <property type="entry name" value="HhH1"/>
    <property type="match status" value="2"/>
</dbReference>
<accession>A0A8J6C425</accession>
<reference evidence="6" key="1">
    <citation type="submission" date="2021-05" db="EMBL/GenBank/DDBJ databases">
        <title>The genome of the haptophyte Pavlova lutheri (Diacronema luteri, Pavlovales) - a model for lipid biosynthesis in eukaryotic algae.</title>
        <authorList>
            <person name="Hulatt C.J."/>
            <person name="Posewitz M.C."/>
        </authorList>
    </citation>
    <scope>NUCLEOTIDE SEQUENCE</scope>
    <source>
        <strain evidence="6">NIVA-4/92</strain>
    </source>
</reference>
<dbReference type="SUPFAM" id="SSF47781">
    <property type="entry name" value="RuvA domain 2-like"/>
    <property type="match status" value="1"/>
</dbReference>
<dbReference type="Gene3D" id="1.10.150.320">
    <property type="entry name" value="Photosystem II 12 kDa extrinsic protein"/>
    <property type="match status" value="1"/>
</dbReference>
<gene>
    <name evidence="6" type="ORF">KFE25_014397</name>
</gene>
<sequence length="371" mass="38724">MFASIAHHALYDQSNTGGLNRDPCTCCHKPVFHMERLRIPVAGQPADLLLHRDCFRCAACARPLSLASFHCSADDGFRMTCHDHKPAERAREPAAANEPLQPRDSEGPGTARSAAPAAPLSAPLSVVTEVERLQHEASGVAPRAKRSPPRANTVRAKAARIVAIVKPRARAPPAETRQPPPRSQPAASSPRARAKTRVAGLISAMSNVVSRAGLRGIAKQNKAAAAVFPPTTPHAQQPAARQPAPFAQLAPAEAALDAPNAMPRTARRAPSAAAPRARAAPAHAAPARAPRTAAASGAMCGASSLPSPRVVSLNGASAEELMRLPGVGRQLAAKIVAHRNAHGAFASVDELTGVSGIGGLLFRKLRPHLEL</sequence>
<feature type="region of interest" description="Disordered" evidence="4">
    <location>
        <begin position="135"/>
        <end position="193"/>
    </location>
</feature>
<feature type="region of interest" description="Disordered" evidence="4">
    <location>
        <begin position="88"/>
        <end position="119"/>
    </location>
</feature>
<comment type="caution">
    <text evidence="6">The sequence shown here is derived from an EMBL/GenBank/DDBJ whole genome shotgun (WGS) entry which is preliminary data.</text>
</comment>
<keyword evidence="1 3" id="KW-0479">Metal-binding</keyword>
<dbReference type="AlphaFoldDB" id="A0A8J6C425"/>
<evidence type="ECO:0000256" key="1">
    <source>
        <dbReference type="ARBA" id="ARBA00022723"/>
    </source>
</evidence>
<evidence type="ECO:0000259" key="5">
    <source>
        <dbReference type="PROSITE" id="PS50023"/>
    </source>
</evidence>
<dbReference type="PANTHER" id="PTHR21180:SF32">
    <property type="entry name" value="ENDONUCLEASE_EXONUCLEASE_PHOSPHATASE FAMILY DOMAIN-CONTAINING PROTEIN 1"/>
    <property type="match status" value="1"/>
</dbReference>
<evidence type="ECO:0000256" key="4">
    <source>
        <dbReference type="SAM" id="MobiDB-lite"/>
    </source>
</evidence>
<dbReference type="Pfam" id="PF12836">
    <property type="entry name" value="HHH_3"/>
    <property type="match status" value="1"/>
</dbReference>
<name>A0A8J6C425_DIALT</name>
<dbReference type="InterPro" id="IPR010994">
    <property type="entry name" value="RuvA_2-like"/>
</dbReference>
<dbReference type="Proteomes" id="UP000751190">
    <property type="component" value="Unassembled WGS sequence"/>
</dbReference>
<dbReference type="PROSITE" id="PS50023">
    <property type="entry name" value="LIM_DOMAIN_2"/>
    <property type="match status" value="1"/>
</dbReference>
<dbReference type="InterPro" id="IPR001781">
    <property type="entry name" value="Znf_LIM"/>
</dbReference>